<sequence>MIKHLNITVQGKVQGVSYRATTKAVADQLGVRGLVRNEPNGDVFIEAEAEPMLMDMFVEWCNEGPDPARVTLVTTEEGEIKNYRNFEVVKK</sequence>
<feature type="active site" evidence="4">
    <location>
        <position position="37"/>
    </location>
</feature>
<reference evidence="7" key="2">
    <citation type="submission" date="2020-09" db="EMBL/GenBank/DDBJ databases">
        <authorList>
            <person name="Sun Q."/>
            <person name="Sedlacek I."/>
        </authorList>
    </citation>
    <scope>NUCLEOTIDE SEQUENCE</scope>
    <source>
        <strain evidence="7">CCM 8711</strain>
    </source>
</reference>
<dbReference type="InterPro" id="IPR020456">
    <property type="entry name" value="Acylphosphatase"/>
</dbReference>
<feature type="domain" description="Acylphosphatase-like" evidence="6">
    <location>
        <begin position="4"/>
        <end position="90"/>
    </location>
</feature>
<comment type="caution">
    <text evidence="7">The sequence shown here is derived from an EMBL/GenBank/DDBJ whole genome shotgun (WGS) entry which is preliminary data.</text>
</comment>
<protein>
    <recommendedName>
        <fullName evidence="2 4">acylphosphatase</fullName>
        <ecNumber evidence="2 4">3.6.1.7</ecNumber>
    </recommendedName>
</protein>
<evidence type="ECO:0000313" key="8">
    <source>
        <dbReference type="Proteomes" id="UP000662074"/>
    </source>
</evidence>
<name>A0A917J9X1_9SPHI</name>
<dbReference type="PANTHER" id="PTHR47268">
    <property type="entry name" value="ACYLPHOSPHATASE"/>
    <property type="match status" value="1"/>
</dbReference>
<dbReference type="AlphaFoldDB" id="A0A917J9X1"/>
<dbReference type="InterPro" id="IPR001792">
    <property type="entry name" value="Acylphosphatase-like_dom"/>
</dbReference>
<dbReference type="RefSeq" id="WP_308472336.1">
    <property type="nucleotide sequence ID" value="NZ_BMDO01000009.1"/>
</dbReference>
<dbReference type="Gene3D" id="3.30.70.100">
    <property type="match status" value="1"/>
</dbReference>
<organism evidence="7 8">
    <name type="scientific">Mucilaginibacter galii</name>
    <dbReference type="NCBI Taxonomy" id="2005073"/>
    <lineage>
        <taxon>Bacteria</taxon>
        <taxon>Pseudomonadati</taxon>
        <taxon>Bacteroidota</taxon>
        <taxon>Sphingobacteriia</taxon>
        <taxon>Sphingobacteriales</taxon>
        <taxon>Sphingobacteriaceae</taxon>
        <taxon>Mucilaginibacter</taxon>
    </lineage>
</organism>
<keyword evidence="4" id="KW-0378">Hydrolase</keyword>
<comment type="catalytic activity">
    <reaction evidence="3 4">
        <text>an acyl phosphate + H2O = a carboxylate + phosphate + H(+)</text>
        <dbReference type="Rhea" id="RHEA:14965"/>
        <dbReference type="ChEBI" id="CHEBI:15377"/>
        <dbReference type="ChEBI" id="CHEBI:15378"/>
        <dbReference type="ChEBI" id="CHEBI:29067"/>
        <dbReference type="ChEBI" id="CHEBI:43474"/>
        <dbReference type="ChEBI" id="CHEBI:59918"/>
        <dbReference type="EC" id="3.6.1.7"/>
    </reaction>
</comment>
<evidence type="ECO:0000256" key="3">
    <source>
        <dbReference type="ARBA" id="ARBA00047645"/>
    </source>
</evidence>
<reference evidence="7" key="1">
    <citation type="journal article" date="2014" name="Int. J. Syst. Evol. Microbiol.">
        <title>Complete genome sequence of Corynebacterium casei LMG S-19264T (=DSM 44701T), isolated from a smear-ripened cheese.</title>
        <authorList>
            <consortium name="US DOE Joint Genome Institute (JGI-PGF)"/>
            <person name="Walter F."/>
            <person name="Albersmeier A."/>
            <person name="Kalinowski J."/>
            <person name="Ruckert C."/>
        </authorList>
    </citation>
    <scope>NUCLEOTIDE SEQUENCE</scope>
    <source>
        <strain evidence="7">CCM 8711</strain>
    </source>
</reference>
<dbReference type="SUPFAM" id="SSF54975">
    <property type="entry name" value="Acylphosphatase/BLUF domain-like"/>
    <property type="match status" value="1"/>
</dbReference>
<evidence type="ECO:0000256" key="5">
    <source>
        <dbReference type="RuleBase" id="RU004168"/>
    </source>
</evidence>
<keyword evidence="8" id="KW-1185">Reference proteome</keyword>
<accession>A0A917J9X1</accession>
<dbReference type="EC" id="3.6.1.7" evidence="2 4"/>
<evidence type="ECO:0000256" key="4">
    <source>
        <dbReference type="PROSITE-ProRule" id="PRU00520"/>
    </source>
</evidence>
<dbReference type="PANTHER" id="PTHR47268:SF4">
    <property type="entry name" value="ACYLPHOSPHATASE"/>
    <property type="match status" value="1"/>
</dbReference>
<evidence type="ECO:0000259" key="6">
    <source>
        <dbReference type="PROSITE" id="PS51160"/>
    </source>
</evidence>
<evidence type="ECO:0000313" key="7">
    <source>
        <dbReference type="EMBL" id="GGI51805.1"/>
    </source>
</evidence>
<dbReference type="InterPro" id="IPR036046">
    <property type="entry name" value="Acylphosphatase-like_dom_sf"/>
</dbReference>
<comment type="similarity">
    <text evidence="1 5">Belongs to the acylphosphatase family.</text>
</comment>
<feature type="active site" evidence="4">
    <location>
        <position position="19"/>
    </location>
</feature>
<evidence type="ECO:0000256" key="1">
    <source>
        <dbReference type="ARBA" id="ARBA00005614"/>
    </source>
</evidence>
<dbReference type="GO" id="GO:0003998">
    <property type="term" value="F:acylphosphatase activity"/>
    <property type="evidence" value="ECO:0007669"/>
    <property type="project" value="UniProtKB-EC"/>
</dbReference>
<dbReference type="Proteomes" id="UP000662074">
    <property type="component" value="Unassembled WGS sequence"/>
</dbReference>
<gene>
    <name evidence="7" type="primary">acyP</name>
    <name evidence="7" type="ORF">GCM10011425_30170</name>
</gene>
<evidence type="ECO:0000256" key="2">
    <source>
        <dbReference type="ARBA" id="ARBA00012150"/>
    </source>
</evidence>
<dbReference type="EMBL" id="BMDO01000009">
    <property type="protein sequence ID" value="GGI51805.1"/>
    <property type="molecule type" value="Genomic_DNA"/>
</dbReference>
<proteinExistence type="inferred from homology"/>
<dbReference type="PROSITE" id="PS51160">
    <property type="entry name" value="ACYLPHOSPHATASE_3"/>
    <property type="match status" value="1"/>
</dbReference>
<dbReference type="Pfam" id="PF00708">
    <property type="entry name" value="Acylphosphatase"/>
    <property type="match status" value="1"/>
</dbReference>